<dbReference type="EMBL" id="CAJVPT010015764">
    <property type="protein sequence ID" value="CAG8613876.1"/>
    <property type="molecule type" value="Genomic_DNA"/>
</dbReference>
<reference evidence="1" key="1">
    <citation type="submission" date="2021-06" db="EMBL/GenBank/DDBJ databases">
        <authorList>
            <person name="Kallberg Y."/>
            <person name="Tangrot J."/>
            <person name="Rosling A."/>
        </authorList>
    </citation>
    <scope>NUCLEOTIDE SEQUENCE</scope>
    <source>
        <strain evidence="1">CL356</strain>
    </source>
</reference>
<name>A0ACA9MTX2_9GLOM</name>
<proteinExistence type="predicted"/>
<comment type="caution">
    <text evidence="1">The sequence shown here is derived from an EMBL/GenBank/DDBJ whole genome shotgun (WGS) entry which is preliminary data.</text>
</comment>
<sequence>PPTNNPQKGNDLLLLYIIDYCDKRKFNESAAALRREAGVKPNQKVPVDSPEGLLYDALQSLTQRRFPNAREHGIAPGRAVPGRGFYPQDPSSIPGQPPYSHGLNGMPTGAPGISAMTPLQDPSLQHLQQGRMPGARGPGAPGAPNTQPEGSTSAQPGPQAQQQRMTLPNGHPLPPNATARPGQMHSNSPQNAGNGMTASPQQATTTNLSDIPPMHLADLARQVGAPPTNPHQLPEEMKGEFSPKGDSPPDKKKPRISPQEPGMPLPSTPSLAAAQPPPLGNRLQAGGPPPGGMVMGGTNQPPMPGGPPFTTMHLGNPNQPPNAPPIPIGAQTVVNGQPMPNISGATGPMAAQIQQYNQRNQATLQPDHQQHLKQLQQSTINGYNPRASYIPPPNPGMPTNLTAGAGGTVPSEQVALGTPGSRPQMGPTGPPKGAMLPPPAPNSTMQPTGATNTNGPNSGKGTPVMAARIKEGSSPGGIEGVSPENARPGSRPIPGSTPQAVSAAPTPSNPITGPPLTPGRPSTISAPSPGLMGQPQQLSRPQSQSPSGLSVPRAPTSTPLQPALNPSVIQAQNYQTAGGPLGGLNGVPNPNSSLSAPASLMPVTLGNPSAGLAGPDTSTSDLFGMSLDLQMMNYPDDFGQSMTLDFGLSDDFYSYIDEAATLDSGPGGP</sequence>
<accession>A0ACA9MTX2</accession>
<evidence type="ECO:0000313" key="2">
    <source>
        <dbReference type="Proteomes" id="UP000789525"/>
    </source>
</evidence>
<organism evidence="1 2">
    <name type="scientific">Acaulospora colombiana</name>
    <dbReference type="NCBI Taxonomy" id="27376"/>
    <lineage>
        <taxon>Eukaryota</taxon>
        <taxon>Fungi</taxon>
        <taxon>Fungi incertae sedis</taxon>
        <taxon>Mucoromycota</taxon>
        <taxon>Glomeromycotina</taxon>
        <taxon>Glomeromycetes</taxon>
        <taxon>Diversisporales</taxon>
        <taxon>Acaulosporaceae</taxon>
        <taxon>Acaulospora</taxon>
    </lineage>
</organism>
<protein>
    <submittedName>
        <fullName evidence="1">11023_t:CDS:1</fullName>
    </submittedName>
</protein>
<evidence type="ECO:0000313" key="1">
    <source>
        <dbReference type="EMBL" id="CAG8613876.1"/>
    </source>
</evidence>
<dbReference type="Proteomes" id="UP000789525">
    <property type="component" value="Unassembled WGS sequence"/>
</dbReference>
<keyword evidence="2" id="KW-1185">Reference proteome</keyword>
<feature type="non-terminal residue" evidence="1">
    <location>
        <position position="1"/>
    </location>
</feature>
<gene>
    <name evidence="1" type="ORF">ACOLOM_LOCUS7102</name>
</gene>